<dbReference type="RefSeq" id="WP_311411409.1">
    <property type="nucleotide sequence ID" value="NZ_JAVRFL010000009.1"/>
</dbReference>
<sequence length="55" mass="5926">MEEDPWSQQLVEVAEACMAEVPEGRLDGGTRRAWVELCAAHSSALEVGSGVPDRV</sequence>
<accession>A0ABU2WW03</accession>
<protein>
    <recommendedName>
        <fullName evidence="3">Zinc-finger</fullName>
    </recommendedName>
</protein>
<name>A0ABU2WW03_9ACTN</name>
<reference evidence="1" key="1">
    <citation type="submission" date="2023-09" db="EMBL/GenBank/DDBJ databases">
        <title>30 novel species of actinomycetes from the DSMZ collection.</title>
        <authorList>
            <person name="Nouioui I."/>
        </authorList>
    </citation>
    <scope>NUCLEOTIDE SEQUENCE</scope>
    <source>
        <strain evidence="1">DSM 115977</strain>
    </source>
</reference>
<comment type="caution">
    <text evidence="1">The sequence shown here is derived from an EMBL/GenBank/DDBJ whole genome shotgun (WGS) entry which is preliminary data.</text>
</comment>
<organism evidence="1 2">
    <name type="scientific">Micromonospora reichwaldensis</name>
    <dbReference type="NCBI Taxonomy" id="3075516"/>
    <lineage>
        <taxon>Bacteria</taxon>
        <taxon>Bacillati</taxon>
        <taxon>Actinomycetota</taxon>
        <taxon>Actinomycetes</taxon>
        <taxon>Micromonosporales</taxon>
        <taxon>Micromonosporaceae</taxon>
        <taxon>Micromonospora</taxon>
    </lineage>
</organism>
<dbReference type="EMBL" id="JAVRFL010000009">
    <property type="protein sequence ID" value="MDT0529237.1"/>
    <property type="molecule type" value="Genomic_DNA"/>
</dbReference>
<evidence type="ECO:0008006" key="3">
    <source>
        <dbReference type="Google" id="ProtNLM"/>
    </source>
</evidence>
<proteinExistence type="predicted"/>
<dbReference type="Proteomes" id="UP001180973">
    <property type="component" value="Unassembled WGS sequence"/>
</dbReference>
<evidence type="ECO:0000313" key="2">
    <source>
        <dbReference type="Proteomes" id="UP001180973"/>
    </source>
</evidence>
<keyword evidence="2" id="KW-1185">Reference proteome</keyword>
<evidence type="ECO:0000313" key="1">
    <source>
        <dbReference type="EMBL" id="MDT0529237.1"/>
    </source>
</evidence>
<gene>
    <name evidence="1" type="ORF">RM555_09560</name>
</gene>